<dbReference type="SUPFAM" id="SSF50249">
    <property type="entry name" value="Nucleic acid-binding proteins"/>
    <property type="match status" value="1"/>
</dbReference>
<dbReference type="GO" id="GO:0003697">
    <property type="term" value="F:single-stranded DNA binding"/>
    <property type="evidence" value="ECO:0007669"/>
    <property type="project" value="InterPro"/>
</dbReference>
<protein>
    <submittedName>
        <fullName evidence="4">Single-stranded DNA-binding protein</fullName>
    </submittedName>
</protein>
<evidence type="ECO:0000313" key="5">
    <source>
        <dbReference type="Proteomes" id="UP000239322"/>
    </source>
</evidence>
<keyword evidence="1 2" id="KW-0238">DNA-binding</keyword>
<dbReference type="AlphaFoldDB" id="A0A2S9PV44"/>
<dbReference type="Pfam" id="PF00436">
    <property type="entry name" value="SSB"/>
    <property type="match status" value="1"/>
</dbReference>
<dbReference type="RefSeq" id="WP_105869547.1">
    <property type="nucleotide sequence ID" value="NZ_PVLV01000222.1"/>
</dbReference>
<sequence>MPNDTMVTVTGNVATAVEYRDTATGGLAKFRFAATARRYDREKALWTDGPTSFYTVIAWRHLGANLAASVSVGDPLVVHGRLRVREEEWEGKRRTFVDIDATAAGHDLTRGTSAFRRVRAHERTGEARTEDAPAGAGDAWSADRAPDGDPWAAAPPPEPERGAGPDAEPAPQPAPDARGRGAARVAGGQAGDGAPPGRGRQRTAAPATARRRHAEPVS</sequence>
<dbReference type="EMBL" id="PVLV01000222">
    <property type="protein sequence ID" value="PRH78278.1"/>
    <property type="molecule type" value="Genomic_DNA"/>
</dbReference>
<feature type="region of interest" description="Disordered" evidence="3">
    <location>
        <begin position="112"/>
        <end position="218"/>
    </location>
</feature>
<comment type="caution">
    <text evidence="4">The sequence shown here is derived from an EMBL/GenBank/DDBJ whole genome shotgun (WGS) entry which is preliminary data.</text>
</comment>
<gene>
    <name evidence="4" type="ORF">C6N75_15800</name>
</gene>
<dbReference type="Proteomes" id="UP000239322">
    <property type="component" value="Unassembled WGS sequence"/>
</dbReference>
<evidence type="ECO:0000313" key="4">
    <source>
        <dbReference type="EMBL" id="PRH78278.1"/>
    </source>
</evidence>
<reference evidence="4 5" key="1">
    <citation type="submission" date="2018-03" db="EMBL/GenBank/DDBJ databases">
        <title>Novel Streptomyces sp. from soil.</title>
        <authorList>
            <person name="Tan G.Y.A."/>
            <person name="Lee Z.Y."/>
        </authorList>
    </citation>
    <scope>NUCLEOTIDE SEQUENCE [LARGE SCALE GENOMIC DNA]</scope>
    <source>
        <strain evidence="4 5">ST5x</strain>
    </source>
</reference>
<dbReference type="OrthoDB" id="4427276at2"/>
<name>A0A2S9PV44_9ACTN</name>
<feature type="compositionally biased region" description="Basic and acidic residues" evidence="3">
    <location>
        <begin position="121"/>
        <end position="131"/>
    </location>
</feature>
<dbReference type="Gene3D" id="2.40.50.140">
    <property type="entry name" value="Nucleic acid-binding proteins"/>
    <property type="match status" value="1"/>
</dbReference>
<dbReference type="InterPro" id="IPR012340">
    <property type="entry name" value="NA-bd_OB-fold"/>
</dbReference>
<evidence type="ECO:0000256" key="3">
    <source>
        <dbReference type="SAM" id="MobiDB-lite"/>
    </source>
</evidence>
<organism evidence="4 5">
    <name type="scientific">Streptomyces solincola</name>
    <dbReference type="NCBI Taxonomy" id="2100817"/>
    <lineage>
        <taxon>Bacteria</taxon>
        <taxon>Bacillati</taxon>
        <taxon>Actinomycetota</taxon>
        <taxon>Actinomycetes</taxon>
        <taxon>Kitasatosporales</taxon>
        <taxon>Streptomycetaceae</taxon>
        <taxon>Streptomyces</taxon>
    </lineage>
</organism>
<evidence type="ECO:0000256" key="2">
    <source>
        <dbReference type="PROSITE-ProRule" id="PRU00252"/>
    </source>
</evidence>
<feature type="compositionally biased region" description="Basic residues" evidence="3">
    <location>
        <begin position="209"/>
        <end position="218"/>
    </location>
</feature>
<keyword evidence="5" id="KW-1185">Reference proteome</keyword>
<feature type="compositionally biased region" description="Low complexity" evidence="3">
    <location>
        <begin position="197"/>
        <end position="208"/>
    </location>
</feature>
<proteinExistence type="predicted"/>
<accession>A0A2S9PV44</accession>
<dbReference type="PROSITE" id="PS50935">
    <property type="entry name" value="SSB"/>
    <property type="match status" value="1"/>
</dbReference>
<dbReference type="InterPro" id="IPR000424">
    <property type="entry name" value="Primosome_PriB/ssb"/>
</dbReference>
<evidence type="ECO:0000256" key="1">
    <source>
        <dbReference type="ARBA" id="ARBA00023125"/>
    </source>
</evidence>
<dbReference type="CDD" id="cd04496">
    <property type="entry name" value="SSB_OBF"/>
    <property type="match status" value="1"/>
</dbReference>